<evidence type="ECO:0000256" key="2">
    <source>
        <dbReference type="ARBA" id="ARBA00004613"/>
    </source>
</evidence>
<evidence type="ECO:0000256" key="10">
    <source>
        <dbReference type="ARBA" id="ARBA00033986"/>
    </source>
</evidence>
<comment type="catalytic activity">
    <reaction evidence="11">
        <text>pyranose + acceptor = pyranos-2,3-diulose + reduced acceptor.</text>
        <dbReference type="EC" id="1.1.99.29"/>
    </reaction>
</comment>
<dbReference type="Pfam" id="PF00732">
    <property type="entry name" value="GMC_oxred_N"/>
    <property type="match status" value="1"/>
</dbReference>
<dbReference type="EMBL" id="JAACJK010000111">
    <property type="protein sequence ID" value="KAF5332247.1"/>
    <property type="molecule type" value="Genomic_DNA"/>
</dbReference>
<name>A0A8H5FD65_9AGAR</name>
<dbReference type="PANTHER" id="PTHR11552">
    <property type="entry name" value="GLUCOSE-METHANOL-CHOLINE GMC OXIDOREDUCTASE"/>
    <property type="match status" value="1"/>
</dbReference>
<evidence type="ECO:0000256" key="3">
    <source>
        <dbReference type="ARBA" id="ARBA00010790"/>
    </source>
</evidence>
<keyword evidence="8 15" id="KW-0274">FAD</keyword>
<proteinExistence type="inferred from homology"/>
<sequence length="624" mass="67556">MVLLPRHYALLLTLSRILLDTSVSGAVLPRQSSVEVFDYVIVGAGIGGSVLARRLSDDARVSVLLLEAGLSGEADETIQIPYVYERLFQSKYDYNYTLTPQPNLDGRILTYFRGKALGGSTSINGVTYTKGPASYWDKFAAYMGDDSWSWAGVQQYFAKIEAFEPPTSPPSSFPPLFNSSAHSSHGQISISLNAPASSSNSTWIVPPIMSAAHEIGIPYNTDGNSGTPLGVSWQQFTIGNGTRSSAWTGYLAGVRRDNLEVRVESTATRVRRSHGAGVRYDVVEYTDAFGETITVQATKDVILTAGVVDTPALLMRSGLGPACVLEAAGIPVEMDIPAVGQNFVEHIGLPMTWSVSSPTNTSLTEPITDDALDNDLPVYNPELAKWRESRTGRLTQTSLSHIIFGRVPENATIWQDDEISSRANNGGSWMNSDPAWRSDGPHYEQIVSNKWTSLVPSPGSGRHVGVTHFVTCPTSVGSITLNTTHPMAQPLINPNSLNTTWDRFVLRHAIRNTLRYMNASAWRAYNITPMFERLTEQSGDEEVDAFIRANAFGGAHGVSTARMGPASSPPGSDVVRPDFRVKGVEGLRIVDASAVPFMPNGHSMAVLYVVAEKAADIIRSGNAA</sequence>
<dbReference type="AlphaFoldDB" id="A0A8H5FD65"/>
<dbReference type="GO" id="GO:0050660">
    <property type="term" value="F:flavin adenine dinucleotide binding"/>
    <property type="evidence" value="ECO:0007669"/>
    <property type="project" value="InterPro"/>
</dbReference>
<dbReference type="InterPro" id="IPR000172">
    <property type="entry name" value="GMC_OxRdtase_N"/>
</dbReference>
<dbReference type="Gene3D" id="3.30.560.10">
    <property type="entry name" value="Glucose Oxidase, domain 3"/>
    <property type="match status" value="1"/>
</dbReference>
<accession>A0A8H5FD65</accession>
<dbReference type="Proteomes" id="UP000541558">
    <property type="component" value="Unassembled WGS sequence"/>
</dbReference>
<dbReference type="OrthoDB" id="269227at2759"/>
<dbReference type="InterPro" id="IPR036188">
    <property type="entry name" value="FAD/NAD-bd_sf"/>
</dbReference>
<evidence type="ECO:0000256" key="12">
    <source>
        <dbReference type="ARBA" id="ARBA00034029"/>
    </source>
</evidence>
<dbReference type="PANTHER" id="PTHR11552:SF147">
    <property type="entry name" value="CHOLINE DEHYDROGENASE, MITOCHONDRIAL"/>
    <property type="match status" value="1"/>
</dbReference>
<dbReference type="GO" id="GO:0033718">
    <property type="term" value="F:pyranose dehydrogenase (acceptor) activity"/>
    <property type="evidence" value="ECO:0007669"/>
    <property type="project" value="UniProtKB-EC"/>
</dbReference>
<evidence type="ECO:0000256" key="8">
    <source>
        <dbReference type="ARBA" id="ARBA00022827"/>
    </source>
</evidence>
<protein>
    <recommendedName>
        <fullName evidence="5">pyranose dehydrogenase (acceptor)</fullName>
        <ecNumber evidence="5">1.1.99.29</ecNumber>
    </recommendedName>
</protein>
<comment type="catalytic activity">
    <reaction evidence="10">
        <text>pyranose + acceptor = pyranos-2-ulose + reduced acceptor.</text>
        <dbReference type="EC" id="1.1.99.29"/>
    </reaction>
</comment>
<dbReference type="InterPro" id="IPR012132">
    <property type="entry name" value="GMC_OxRdtase"/>
</dbReference>
<keyword evidence="17" id="KW-1185">Reference proteome</keyword>
<dbReference type="SUPFAM" id="SSF54373">
    <property type="entry name" value="FAD-linked reductases, C-terminal domain"/>
    <property type="match status" value="1"/>
</dbReference>
<dbReference type="InterPro" id="IPR007867">
    <property type="entry name" value="GMC_OxRtase_C"/>
</dbReference>
<evidence type="ECO:0000256" key="14">
    <source>
        <dbReference type="ARBA" id="ARBA00034059"/>
    </source>
</evidence>
<dbReference type="PROSITE" id="PS00623">
    <property type="entry name" value="GMC_OXRED_1"/>
    <property type="match status" value="1"/>
</dbReference>
<comment type="subunit">
    <text evidence="4">Monomer.</text>
</comment>
<comment type="catalytic activity">
    <reaction evidence="12">
        <text>pyranose + acceptor = pyranos-3-ulose + reduced acceptor.</text>
        <dbReference type="EC" id="1.1.99.29"/>
    </reaction>
</comment>
<gene>
    <name evidence="16" type="ORF">D9611_008086</name>
</gene>
<reference evidence="16 17" key="1">
    <citation type="journal article" date="2020" name="ISME J.">
        <title>Uncovering the hidden diversity of litter-decomposition mechanisms in mushroom-forming fungi.</title>
        <authorList>
            <person name="Floudas D."/>
            <person name="Bentzer J."/>
            <person name="Ahren D."/>
            <person name="Johansson T."/>
            <person name="Persson P."/>
            <person name="Tunlid A."/>
        </authorList>
    </citation>
    <scope>NUCLEOTIDE SEQUENCE [LARGE SCALE GENOMIC DNA]</scope>
    <source>
        <strain evidence="16 17">CBS 175.51</strain>
    </source>
</reference>
<comment type="cofactor">
    <cofactor evidence="1">
        <name>FAD</name>
        <dbReference type="ChEBI" id="CHEBI:57692"/>
    </cofactor>
</comment>
<evidence type="ECO:0000256" key="6">
    <source>
        <dbReference type="ARBA" id="ARBA00022525"/>
    </source>
</evidence>
<keyword evidence="6" id="KW-0964">Secreted</keyword>
<evidence type="ECO:0000256" key="15">
    <source>
        <dbReference type="RuleBase" id="RU003968"/>
    </source>
</evidence>
<evidence type="ECO:0000256" key="13">
    <source>
        <dbReference type="ARBA" id="ARBA00034050"/>
    </source>
</evidence>
<comment type="function">
    <text evidence="9">Catalyzes the single-oxidation or sequential double oxidation reaction of carbohydrates primarily at carbon-2 and/or carbon-3 with the concomitant reduction of the flavin. The enzyme exhibits a broad sugar substrate specificity, oxidizing different aldopyranoses to the corresponding C-1, C-2, C-3 or C-1,2, C-2,3 and C-3,4 (di)dehydro sugars with substrate-specific regioselectivity. Accepts only a narrow range of electron acceptors such as substituted benzoquinones and complexed metal ions and reacts extremely slowly with O(2) as acceptor. May play a role in the natural recycling of plant matter by oxidizing all major monosaccharides in lignocellulose and by reducing quinone compounds or reactive radical species generated during lignin depolymerization.</text>
</comment>
<evidence type="ECO:0000256" key="11">
    <source>
        <dbReference type="ARBA" id="ARBA00034010"/>
    </source>
</evidence>
<dbReference type="Gene3D" id="3.50.50.60">
    <property type="entry name" value="FAD/NAD(P)-binding domain"/>
    <property type="match status" value="1"/>
</dbReference>
<evidence type="ECO:0000256" key="4">
    <source>
        <dbReference type="ARBA" id="ARBA00011245"/>
    </source>
</evidence>
<dbReference type="EC" id="1.1.99.29" evidence="5"/>
<evidence type="ECO:0000313" key="16">
    <source>
        <dbReference type="EMBL" id="KAF5332247.1"/>
    </source>
</evidence>
<comment type="similarity">
    <text evidence="3 15">Belongs to the GMC oxidoreductase family.</text>
</comment>
<evidence type="ECO:0000256" key="5">
    <source>
        <dbReference type="ARBA" id="ARBA00013177"/>
    </source>
</evidence>
<evidence type="ECO:0000256" key="1">
    <source>
        <dbReference type="ARBA" id="ARBA00001974"/>
    </source>
</evidence>
<comment type="catalytic activity">
    <reaction evidence="14">
        <text>a pyranoside + acceptor = a pyranosid-3,4-diulose + reduced acceptor.</text>
        <dbReference type="EC" id="1.1.99.29"/>
    </reaction>
</comment>
<comment type="subcellular location">
    <subcellularLocation>
        <location evidence="2">Secreted</location>
    </subcellularLocation>
</comment>
<evidence type="ECO:0000256" key="7">
    <source>
        <dbReference type="ARBA" id="ARBA00022630"/>
    </source>
</evidence>
<dbReference type="SUPFAM" id="SSF51905">
    <property type="entry name" value="FAD/NAD(P)-binding domain"/>
    <property type="match status" value="1"/>
</dbReference>
<keyword evidence="7 15" id="KW-0285">Flavoprotein</keyword>
<dbReference type="GO" id="GO:0005576">
    <property type="term" value="C:extracellular region"/>
    <property type="evidence" value="ECO:0007669"/>
    <property type="project" value="UniProtKB-SubCell"/>
</dbReference>
<comment type="caution">
    <text evidence="16">The sequence shown here is derived from an EMBL/GenBank/DDBJ whole genome shotgun (WGS) entry which is preliminary data.</text>
</comment>
<evidence type="ECO:0000256" key="9">
    <source>
        <dbReference type="ARBA" id="ARBA00024699"/>
    </source>
</evidence>
<dbReference type="Pfam" id="PF05199">
    <property type="entry name" value="GMC_oxred_C"/>
    <property type="match status" value="1"/>
</dbReference>
<dbReference type="PIRSF" id="PIRSF000137">
    <property type="entry name" value="Alcohol_oxidase"/>
    <property type="match status" value="1"/>
</dbReference>
<evidence type="ECO:0000313" key="17">
    <source>
        <dbReference type="Proteomes" id="UP000541558"/>
    </source>
</evidence>
<comment type="catalytic activity">
    <reaction evidence="13">
        <text>a pyranoside + acceptor = a pyranosid-3-ulose + reduced acceptor.</text>
        <dbReference type="EC" id="1.1.99.29"/>
    </reaction>
</comment>
<organism evidence="16 17">
    <name type="scientific">Ephemerocybe angulata</name>
    <dbReference type="NCBI Taxonomy" id="980116"/>
    <lineage>
        <taxon>Eukaryota</taxon>
        <taxon>Fungi</taxon>
        <taxon>Dikarya</taxon>
        <taxon>Basidiomycota</taxon>
        <taxon>Agaricomycotina</taxon>
        <taxon>Agaricomycetes</taxon>
        <taxon>Agaricomycetidae</taxon>
        <taxon>Agaricales</taxon>
        <taxon>Agaricineae</taxon>
        <taxon>Psathyrellaceae</taxon>
        <taxon>Ephemerocybe</taxon>
    </lineage>
</organism>